<feature type="domain" description="C2H2-type" evidence="10">
    <location>
        <begin position="228"/>
        <end position="256"/>
    </location>
</feature>
<feature type="compositionally biased region" description="Acidic residues" evidence="9">
    <location>
        <begin position="157"/>
        <end position="169"/>
    </location>
</feature>
<feature type="compositionally biased region" description="Acidic residues" evidence="9">
    <location>
        <begin position="110"/>
        <end position="130"/>
    </location>
</feature>
<dbReference type="SMART" id="SM00868">
    <property type="entry name" value="zf-AD"/>
    <property type="match status" value="1"/>
</dbReference>
<keyword evidence="5" id="KW-0862">Zinc</keyword>
<evidence type="ECO:0000256" key="3">
    <source>
        <dbReference type="ARBA" id="ARBA00022737"/>
    </source>
</evidence>
<dbReference type="GO" id="GO:0005634">
    <property type="term" value="C:nucleus"/>
    <property type="evidence" value="ECO:0007669"/>
    <property type="project" value="UniProtKB-SubCell"/>
</dbReference>
<sequence length="353" mass="38696">LCLSDGDDTLESIFGDSGSDALQTIIYDCTSIRIQPKLGLPSSICGACKSKVEHFHQFREQCLHNDEYLRTTLVLLAVQKQESDEDTYEGPEDNDDDDGEDVSIKLEPEVLLDEQSDADAEKDDEKDDSYDNGMLVDRNDNKIDRFAPSNGSGLESTDAEPDLEWDEAGSNDHDSVGNSSLESFNFSCLSPDPVAYGSLLKCEYCSLEFSVLEQLKRHITSHKEERIFRCHYCPKTFHFAKNLNMHVEYIHSKAKYTPTQVAKMIARQQILVHSSSSNNSSVSHSTTGGLSPLSSPLLEPSDCLNNNTIAPSVDLVGACGLSLNINLNGSTPPSTNGGLGRNVKPIRLPSAEG</sequence>
<evidence type="ECO:0000256" key="9">
    <source>
        <dbReference type="SAM" id="MobiDB-lite"/>
    </source>
</evidence>
<reference evidence="13" key="1">
    <citation type="submission" date="2013-03" db="EMBL/GenBank/DDBJ databases">
        <title>The Genome Sequence of Anopheles epiroticus epiroticus2.</title>
        <authorList>
            <consortium name="The Broad Institute Genomics Platform"/>
            <person name="Neafsey D.E."/>
            <person name="Howell P."/>
            <person name="Walker B."/>
            <person name="Young S.K."/>
            <person name="Zeng Q."/>
            <person name="Gargeya S."/>
            <person name="Fitzgerald M."/>
            <person name="Haas B."/>
            <person name="Abouelleil A."/>
            <person name="Allen A.W."/>
            <person name="Alvarado L."/>
            <person name="Arachchi H.M."/>
            <person name="Berlin A.M."/>
            <person name="Chapman S.B."/>
            <person name="Gainer-Dewar J."/>
            <person name="Goldberg J."/>
            <person name="Griggs A."/>
            <person name="Gujja S."/>
            <person name="Hansen M."/>
            <person name="Howarth C."/>
            <person name="Imamovic A."/>
            <person name="Ireland A."/>
            <person name="Larimer J."/>
            <person name="McCowan C."/>
            <person name="Murphy C."/>
            <person name="Pearson M."/>
            <person name="Poon T.W."/>
            <person name="Priest M."/>
            <person name="Roberts A."/>
            <person name="Saif S."/>
            <person name="Shea T."/>
            <person name="Sisk P."/>
            <person name="Sykes S."/>
            <person name="Wortman J."/>
            <person name="Nusbaum C."/>
            <person name="Birren B."/>
        </authorList>
    </citation>
    <scope>NUCLEOTIDE SEQUENCE [LARGE SCALE GENOMIC DNA]</scope>
    <source>
        <strain evidence="13">Epiroticus2</strain>
    </source>
</reference>
<feature type="region of interest" description="Disordered" evidence="9">
    <location>
        <begin position="330"/>
        <end position="353"/>
    </location>
</feature>
<dbReference type="STRING" id="199890.A0A182PDD9"/>
<evidence type="ECO:0000256" key="6">
    <source>
        <dbReference type="ARBA" id="ARBA00023242"/>
    </source>
</evidence>
<dbReference type="AlphaFoldDB" id="A0A182PDD9"/>
<keyword evidence="6" id="KW-0539">Nucleus</keyword>
<name>A0A182PDD9_9DIPT</name>
<evidence type="ECO:0000313" key="12">
    <source>
        <dbReference type="EnsemblMetazoa" id="AEPI004944-PA"/>
    </source>
</evidence>
<dbReference type="SUPFAM" id="SSF57716">
    <property type="entry name" value="Glucocorticoid receptor-like (DNA-binding domain)"/>
    <property type="match status" value="1"/>
</dbReference>
<dbReference type="GO" id="GO:0008270">
    <property type="term" value="F:zinc ion binding"/>
    <property type="evidence" value="ECO:0007669"/>
    <property type="project" value="UniProtKB-KW"/>
</dbReference>
<dbReference type="SMART" id="SM00355">
    <property type="entry name" value="ZnF_C2H2"/>
    <property type="match status" value="2"/>
</dbReference>
<dbReference type="PANTHER" id="PTHR16515:SF66">
    <property type="entry name" value="C2H2-TYPE DOMAIN-CONTAINING PROTEIN"/>
    <property type="match status" value="1"/>
</dbReference>
<dbReference type="Gene3D" id="3.40.1800.20">
    <property type="match status" value="1"/>
</dbReference>
<dbReference type="InterPro" id="IPR036236">
    <property type="entry name" value="Znf_C2H2_sf"/>
</dbReference>
<evidence type="ECO:0000256" key="7">
    <source>
        <dbReference type="PROSITE-ProRule" id="PRU00042"/>
    </source>
</evidence>
<keyword evidence="13" id="KW-1185">Reference proteome</keyword>
<dbReference type="InterPro" id="IPR013087">
    <property type="entry name" value="Znf_C2H2_type"/>
</dbReference>
<evidence type="ECO:0000313" key="13">
    <source>
        <dbReference type="Proteomes" id="UP000075885"/>
    </source>
</evidence>
<organism evidence="12 13">
    <name type="scientific">Anopheles epiroticus</name>
    <dbReference type="NCBI Taxonomy" id="199890"/>
    <lineage>
        <taxon>Eukaryota</taxon>
        <taxon>Metazoa</taxon>
        <taxon>Ecdysozoa</taxon>
        <taxon>Arthropoda</taxon>
        <taxon>Hexapoda</taxon>
        <taxon>Insecta</taxon>
        <taxon>Pterygota</taxon>
        <taxon>Neoptera</taxon>
        <taxon>Endopterygota</taxon>
        <taxon>Diptera</taxon>
        <taxon>Nematocera</taxon>
        <taxon>Culicoidea</taxon>
        <taxon>Culicidae</taxon>
        <taxon>Anophelinae</taxon>
        <taxon>Anopheles</taxon>
    </lineage>
</organism>
<evidence type="ECO:0000256" key="8">
    <source>
        <dbReference type="PROSITE-ProRule" id="PRU01263"/>
    </source>
</evidence>
<dbReference type="PANTHER" id="PTHR16515">
    <property type="entry name" value="PR DOMAIN ZINC FINGER PROTEIN"/>
    <property type="match status" value="1"/>
</dbReference>
<evidence type="ECO:0000256" key="2">
    <source>
        <dbReference type="ARBA" id="ARBA00022723"/>
    </source>
</evidence>
<protein>
    <recommendedName>
        <fullName evidence="14">C2H2-type domain-containing protein</fullName>
    </recommendedName>
</protein>
<proteinExistence type="predicted"/>
<evidence type="ECO:0000256" key="4">
    <source>
        <dbReference type="ARBA" id="ARBA00022771"/>
    </source>
</evidence>
<dbReference type="GO" id="GO:0010468">
    <property type="term" value="P:regulation of gene expression"/>
    <property type="evidence" value="ECO:0007669"/>
    <property type="project" value="TreeGrafter"/>
</dbReference>
<dbReference type="EnsemblMetazoa" id="AEPI004944-RA">
    <property type="protein sequence ID" value="AEPI004944-PA"/>
    <property type="gene ID" value="AEPI004944"/>
</dbReference>
<feature type="domain" description="ZAD" evidence="11">
    <location>
        <begin position="1"/>
        <end position="72"/>
    </location>
</feature>
<keyword evidence="3" id="KW-0677">Repeat</keyword>
<evidence type="ECO:0008006" key="14">
    <source>
        <dbReference type="Google" id="ProtNLM"/>
    </source>
</evidence>
<evidence type="ECO:0000256" key="5">
    <source>
        <dbReference type="ARBA" id="ARBA00022833"/>
    </source>
</evidence>
<dbReference type="Pfam" id="PF00096">
    <property type="entry name" value="zf-C2H2"/>
    <property type="match status" value="2"/>
</dbReference>
<dbReference type="InterPro" id="IPR050331">
    <property type="entry name" value="Zinc_finger"/>
</dbReference>
<dbReference type="PROSITE" id="PS51915">
    <property type="entry name" value="ZAD"/>
    <property type="match status" value="1"/>
</dbReference>
<keyword evidence="4 7" id="KW-0863">Zinc-finger</keyword>
<evidence type="ECO:0000259" key="11">
    <source>
        <dbReference type="PROSITE" id="PS51915"/>
    </source>
</evidence>
<comment type="subcellular location">
    <subcellularLocation>
        <location evidence="1">Nucleus</location>
    </subcellularLocation>
</comment>
<dbReference type="VEuPathDB" id="VectorBase:AEPI004944"/>
<feature type="domain" description="C2H2-type" evidence="10">
    <location>
        <begin position="200"/>
        <end position="227"/>
    </location>
</feature>
<keyword evidence="2" id="KW-0479">Metal-binding</keyword>
<evidence type="ECO:0000259" key="10">
    <source>
        <dbReference type="PROSITE" id="PS50157"/>
    </source>
</evidence>
<dbReference type="PROSITE" id="PS50157">
    <property type="entry name" value="ZINC_FINGER_C2H2_2"/>
    <property type="match status" value="2"/>
</dbReference>
<dbReference type="PROSITE" id="PS00028">
    <property type="entry name" value="ZINC_FINGER_C2H2_1"/>
    <property type="match status" value="2"/>
</dbReference>
<reference evidence="12" key="2">
    <citation type="submission" date="2020-05" db="UniProtKB">
        <authorList>
            <consortium name="EnsemblMetazoa"/>
        </authorList>
    </citation>
    <scope>IDENTIFICATION</scope>
    <source>
        <strain evidence="12">Epiroticus2</strain>
    </source>
</reference>
<comment type="caution">
    <text evidence="8">Lacks conserved residue(s) required for the propagation of feature annotation.</text>
</comment>
<dbReference type="InterPro" id="IPR012934">
    <property type="entry name" value="Znf_AD"/>
</dbReference>
<dbReference type="SUPFAM" id="SSF57667">
    <property type="entry name" value="beta-beta-alpha zinc fingers"/>
    <property type="match status" value="1"/>
</dbReference>
<accession>A0A182PDD9</accession>
<dbReference type="Gene3D" id="3.30.160.60">
    <property type="entry name" value="Classic Zinc Finger"/>
    <property type="match status" value="1"/>
</dbReference>
<dbReference type="Pfam" id="PF07776">
    <property type="entry name" value="zf-AD"/>
    <property type="match status" value="1"/>
</dbReference>
<dbReference type="Proteomes" id="UP000075885">
    <property type="component" value="Unassembled WGS sequence"/>
</dbReference>
<feature type="compositionally biased region" description="Acidic residues" evidence="9">
    <location>
        <begin position="83"/>
        <end position="101"/>
    </location>
</feature>
<feature type="region of interest" description="Disordered" evidence="9">
    <location>
        <begin position="81"/>
        <end position="176"/>
    </location>
</feature>
<evidence type="ECO:0000256" key="1">
    <source>
        <dbReference type="ARBA" id="ARBA00004123"/>
    </source>
</evidence>